<evidence type="ECO:0000313" key="3">
    <source>
        <dbReference type="Proteomes" id="UP000297938"/>
    </source>
</evidence>
<dbReference type="AlphaFoldDB" id="A0A7Z8G590"/>
<proteinExistence type="predicted"/>
<dbReference type="EMBL" id="NRPP01000010">
    <property type="protein sequence ID" value="TFJ27503.1"/>
    <property type="molecule type" value="Genomic_DNA"/>
</dbReference>
<dbReference type="Proteomes" id="UP000297938">
    <property type="component" value="Unassembled WGS sequence"/>
</dbReference>
<evidence type="ECO:0000313" key="2">
    <source>
        <dbReference type="EMBL" id="TFJ27503.1"/>
    </source>
</evidence>
<feature type="coiled-coil region" evidence="1">
    <location>
        <begin position="86"/>
        <end position="113"/>
    </location>
</feature>
<name>A0A7Z8G590_CARDV</name>
<organism evidence="2 3">
    <name type="scientific">Carnobacterium divergens</name>
    <name type="common">Lactobacillus divergens</name>
    <dbReference type="NCBI Taxonomy" id="2748"/>
    <lineage>
        <taxon>Bacteria</taxon>
        <taxon>Bacillati</taxon>
        <taxon>Bacillota</taxon>
        <taxon>Bacilli</taxon>
        <taxon>Lactobacillales</taxon>
        <taxon>Carnobacteriaceae</taxon>
        <taxon>Carnobacterium</taxon>
    </lineage>
</organism>
<feature type="coiled-coil region" evidence="1">
    <location>
        <begin position="6"/>
        <end position="33"/>
    </location>
</feature>
<reference evidence="2 3" key="1">
    <citation type="journal article" date="2018" name="Int. J. Food Microbiol.">
        <title>Growth of Carnobacterium spp. isolated from chilled vacuum-packaged meat under relevant acidic conditions.</title>
        <authorList>
            <person name="Zhang P."/>
            <person name="Badoni M."/>
            <person name="Ganzle M."/>
            <person name="Yang X."/>
        </authorList>
    </citation>
    <scope>NUCLEOTIDE SEQUENCE [LARGE SCALE GENOMIC DNA]</scope>
    <source>
        <strain evidence="2 3">B2</strain>
    </source>
</reference>
<keyword evidence="1" id="KW-0175">Coiled coil</keyword>
<comment type="caution">
    <text evidence="2">The sequence shown here is derived from an EMBL/GenBank/DDBJ whole genome shotgun (WGS) entry which is preliminary data.</text>
</comment>
<protein>
    <submittedName>
        <fullName evidence="2">Uncharacterized protein</fullName>
    </submittedName>
</protein>
<accession>A0A7Z8G590</accession>
<sequence length="124" mass="14585">MNQPSSRQLNEAYLDSESELRQLKKTNQSIETAYSTFQHMQTKEKELWGKLHQLSRGTEAERSITRECDQLEEEQQFFNRTLGSGEEALEQLIRKKTAQRNQLEEDFLKARKAENECQESTTKN</sequence>
<gene>
    <name evidence="2" type="ORF">CKN69_06555</name>
</gene>
<evidence type="ECO:0000256" key="1">
    <source>
        <dbReference type="SAM" id="Coils"/>
    </source>
</evidence>
<dbReference type="RefSeq" id="WP_135026004.1">
    <property type="nucleotide sequence ID" value="NZ_JBFUWK010000004.1"/>
</dbReference>